<sequence length="278" mass="31078">MSQQSVLDVQDLYVTFHQDKKSAELVKGVSFSVAPGECLGILGESGSGKSMTAKAMLGLLDRSFEVRGKVFFQGESLLEKDADALRRLRGSRICMVLQNPMSCFDPLYRIGAQMAETFEEHTDWSSAEIRTKSIEVLKLMKIRDPEDVLRKYPHQMSGGMLQRVMIGLALALKPSLIICDEPTTAIDSISQYAIMQEFLRIKTSRSAAMIFISHDLGVLSLISDKLVVMHRGLAVERGLPEEIFEHAKDPYTRELIDRHLSVMSTFSRAIRGEKVHAA</sequence>
<comment type="caution">
    <text evidence="11">The sequence shown here is derived from an EMBL/GenBank/DDBJ whole genome shotgun (WGS) entry which is preliminary data.</text>
</comment>
<dbReference type="Pfam" id="PF00005">
    <property type="entry name" value="ABC_tran"/>
    <property type="match status" value="1"/>
</dbReference>
<feature type="domain" description="ABC transporter" evidence="10">
    <location>
        <begin position="7"/>
        <end position="256"/>
    </location>
</feature>
<evidence type="ECO:0000256" key="9">
    <source>
        <dbReference type="ARBA" id="ARBA00023136"/>
    </source>
</evidence>
<dbReference type="Gene3D" id="3.40.50.300">
    <property type="entry name" value="P-loop containing nucleotide triphosphate hydrolases"/>
    <property type="match status" value="1"/>
</dbReference>
<dbReference type="AlphaFoldDB" id="S3BZB4"/>
<keyword evidence="4" id="KW-1003">Cell membrane</keyword>
<name>S3BZB4_9BURK</name>
<evidence type="ECO:0000256" key="3">
    <source>
        <dbReference type="ARBA" id="ARBA00022448"/>
    </source>
</evidence>
<evidence type="ECO:0000256" key="6">
    <source>
        <dbReference type="ARBA" id="ARBA00022741"/>
    </source>
</evidence>
<dbReference type="PROSITE" id="PS00211">
    <property type="entry name" value="ABC_TRANSPORTER_1"/>
    <property type="match status" value="1"/>
</dbReference>
<dbReference type="eggNOG" id="COG0444">
    <property type="taxonomic scope" value="Bacteria"/>
</dbReference>
<keyword evidence="9" id="KW-0472">Membrane</keyword>
<protein>
    <recommendedName>
        <fullName evidence="10">ABC transporter domain-containing protein</fullName>
    </recommendedName>
</protein>
<keyword evidence="7" id="KW-0067">ATP-binding</keyword>
<dbReference type="STRING" id="1203554.HMPREF1476_01081"/>
<dbReference type="InterPro" id="IPR027417">
    <property type="entry name" value="P-loop_NTPase"/>
</dbReference>
<dbReference type="GO" id="GO:0016887">
    <property type="term" value="F:ATP hydrolysis activity"/>
    <property type="evidence" value="ECO:0007669"/>
    <property type="project" value="InterPro"/>
</dbReference>
<dbReference type="SUPFAM" id="SSF52540">
    <property type="entry name" value="P-loop containing nucleoside triphosphate hydrolases"/>
    <property type="match status" value="1"/>
</dbReference>
<dbReference type="Proteomes" id="UP000014400">
    <property type="component" value="Unassembled WGS sequence"/>
</dbReference>
<evidence type="ECO:0000313" key="11">
    <source>
        <dbReference type="EMBL" id="EPD99402.1"/>
    </source>
</evidence>
<evidence type="ECO:0000256" key="2">
    <source>
        <dbReference type="ARBA" id="ARBA00005417"/>
    </source>
</evidence>
<organism evidence="11 12">
    <name type="scientific">Sutterella wadsworthensis HGA0223</name>
    <dbReference type="NCBI Taxonomy" id="1203554"/>
    <lineage>
        <taxon>Bacteria</taxon>
        <taxon>Pseudomonadati</taxon>
        <taxon>Pseudomonadota</taxon>
        <taxon>Betaproteobacteria</taxon>
        <taxon>Burkholderiales</taxon>
        <taxon>Sutterellaceae</taxon>
        <taxon>Sutterella</taxon>
    </lineage>
</organism>
<dbReference type="CDD" id="cd03257">
    <property type="entry name" value="ABC_NikE_OppD_transporters"/>
    <property type="match status" value="1"/>
</dbReference>
<evidence type="ECO:0000313" key="12">
    <source>
        <dbReference type="Proteomes" id="UP000014400"/>
    </source>
</evidence>
<proteinExistence type="inferred from homology"/>
<evidence type="ECO:0000256" key="7">
    <source>
        <dbReference type="ARBA" id="ARBA00022840"/>
    </source>
</evidence>
<comment type="similarity">
    <text evidence="2">Belongs to the ABC transporter superfamily.</text>
</comment>
<reference evidence="11 12" key="1">
    <citation type="submission" date="2013-04" db="EMBL/GenBank/DDBJ databases">
        <title>The Genome Sequence of Sutterella wadsworthensis HGA0223.</title>
        <authorList>
            <consortium name="The Broad Institute Genomics Platform"/>
            <person name="Earl A."/>
            <person name="Ward D."/>
            <person name="Feldgarden M."/>
            <person name="Gevers D."/>
            <person name="Schmidt T.M."/>
            <person name="Dover J."/>
            <person name="Dai D."/>
            <person name="Walker B."/>
            <person name="Young S."/>
            <person name="Zeng Q."/>
            <person name="Gargeya S."/>
            <person name="Fitzgerald M."/>
            <person name="Haas B."/>
            <person name="Abouelleil A."/>
            <person name="Allen A.W."/>
            <person name="Alvarado L."/>
            <person name="Arachchi H.M."/>
            <person name="Berlin A.M."/>
            <person name="Chapman S.B."/>
            <person name="Gainer-Dewar J."/>
            <person name="Goldberg J."/>
            <person name="Griggs A."/>
            <person name="Gujja S."/>
            <person name="Hansen M."/>
            <person name="Howarth C."/>
            <person name="Imamovic A."/>
            <person name="Ireland A."/>
            <person name="Larimer J."/>
            <person name="McCowan C."/>
            <person name="Murphy C."/>
            <person name="Pearson M."/>
            <person name="Poon T.W."/>
            <person name="Priest M."/>
            <person name="Roberts A."/>
            <person name="Saif S."/>
            <person name="Shea T."/>
            <person name="Sisk P."/>
            <person name="Sykes S."/>
            <person name="Wortman J."/>
            <person name="Nusbaum C."/>
            <person name="Birren B."/>
        </authorList>
    </citation>
    <scope>NUCLEOTIDE SEQUENCE [LARGE SCALE GENOMIC DNA]</scope>
    <source>
        <strain evidence="11 12">HGA0223</strain>
    </source>
</reference>
<keyword evidence="6" id="KW-0547">Nucleotide-binding</keyword>
<dbReference type="GO" id="GO:0005886">
    <property type="term" value="C:plasma membrane"/>
    <property type="evidence" value="ECO:0007669"/>
    <property type="project" value="UniProtKB-SubCell"/>
</dbReference>
<evidence type="ECO:0000256" key="5">
    <source>
        <dbReference type="ARBA" id="ARBA00022519"/>
    </source>
</evidence>
<evidence type="ECO:0000256" key="4">
    <source>
        <dbReference type="ARBA" id="ARBA00022475"/>
    </source>
</evidence>
<comment type="subcellular location">
    <subcellularLocation>
        <location evidence="1">Cell inner membrane</location>
        <topology evidence="1">Peripheral membrane protein</topology>
    </subcellularLocation>
</comment>
<accession>S3BZB4</accession>
<keyword evidence="3" id="KW-0813">Transport</keyword>
<keyword evidence="5" id="KW-0997">Cell inner membrane</keyword>
<gene>
    <name evidence="11" type="ORF">HMPREF1476_01081</name>
</gene>
<dbReference type="PANTHER" id="PTHR43297:SF14">
    <property type="entry name" value="ATPASE AAA-TYPE CORE DOMAIN-CONTAINING PROTEIN"/>
    <property type="match status" value="1"/>
</dbReference>
<dbReference type="PANTHER" id="PTHR43297">
    <property type="entry name" value="OLIGOPEPTIDE TRANSPORT ATP-BINDING PROTEIN APPD"/>
    <property type="match status" value="1"/>
</dbReference>
<dbReference type="InterPro" id="IPR003593">
    <property type="entry name" value="AAA+_ATPase"/>
</dbReference>
<dbReference type="GO" id="GO:0005524">
    <property type="term" value="F:ATP binding"/>
    <property type="evidence" value="ECO:0007669"/>
    <property type="project" value="UniProtKB-KW"/>
</dbReference>
<dbReference type="HOGENOM" id="CLU_000604_1_23_4"/>
<dbReference type="InterPro" id="IPR050388">
    <property type="entry name" value="ABC_Ni/Peptide_Import"/>
</dbReference>
<keyword evidence="8" id="KW-1278">Translocase</keyword>
<evidence type="ECO:0000256" key="8">
    <source>
        <dbReference type="ARBA" id="ARBA00022967"/>
    </source>
</evidence>
<dbReference type="RefSeq" id="WP_016474377.1">
    <property type="nucleotide sequence ID" value="NZ_KE150480.1"/>
</dbReference>
<dbReference type="InterPro" id="IPR017871">
    <property type="entry name" value="ABC_transporter-like_CS"/>
</dbReference>
<evidence type="ECO:0000259" key="10">
    <source>
        <dbReference type="PROSITE" id="PS50893"/>
    </source>
</evidence>
<dbReference type="InterPro" id="IPR003439">
    <property type="entry name" value="ABC_transporter-like_ATP-bd"/>
</dbReference>
<dbReference type="EMBL" id="ATCF01000016">
    <property type="protein sequence ID" value="EPD99402.1"/>
    <property type="molecule type" value="Genomic_DNA"/>
</dbReference>
<dbReference type="SMART" id="SM00382">
    <property type="entry name" value="AAA"/>
    <property type="match status" value="1"/>
</dbReference>
<evidence type="ECO:0000256" key="1">
    <source>
        <dbReference type="ARBA" id="ARBA00004417"/>
    </source>
</evidence>
<keyword evidence="12" id="KW-1185">Reference proteome</keyword>
<dbReference type="PATRIC" id="fig|1203554.3.peg.1105"/>
<dbReference type="PROSITE" id="PS50893">
    <property type="entry name" value="ABC_TRANSPORTER_2"/>
    <property type="match status" value="1"/>
</dbReference>